<dbReference type="EMBL" id="GG663372">
    <property type="protein sequence ID" value="EEH04981.1"/>
    <property type="molecule type" value="Genomic_DNA"/>
</dbReference>
<dbReference type="Pfam" id="PF06441">
    <property type="entry name" value="EHN"/>
    <property type="match status" value="1"/>
</dbReference>
<dbReference type="Gene3D" id="3.40.50.1820">
    <property type="entry name" value="alpha/beta hydrolase"/>
    <property type="match status" value="1"/>
</dbReference>
<evidence type="ECO:0000256" key="1">
    <source>
        <dbReference type="ARBA" id="ARBA00010088"/>
    </source>
</evidence>
<gene>
    <name evidence="5" type="ORF">HCBG_06932</name>
</gene>
<reference evidence="5" key="1">
    <citation type="submission" date="2009-02" db="EMBL/GenBank/DDBJ databases">
        <title>The Genome Sequence of Ajellomyces capsulatus strain G186AR.</title>
        <authorList>
            <consortium name="The Broad Institute Genome Sequencing Platform"/>
            <person name="Champion M."/>
            <person name="Cuomo C."/>
            <person name="Ma L.-J."/>
            <person name="Henn M.R."/>
            <person name="Sil A."/>
            <person name="Goldman B."/>
            <person name="Young S.K."/>
            <person name="Kodira C.D."/>
            <person name="Zeng Q."/>
            <person name="Koehrsen M."/>
            <person name="Alvarado L."/>
            <person name="Berlin A."/>
            <person name="Borenstein D."/>
            <person name="Chen Z."/>
            <person name="Engels R."/>
            <person name="Freedman E."/>
            <person name="Gellesch M."/>
            <person name="Goldberg J."/>
            <person name="Griggs A."/>
            <person name="Gujja S."/>
            <person name="Heiman D."/>
            <person name="Hepburn T."/>
            <person name="Howarth C."/>
            <person name="Jen D."/>
            <person name="Larson L."/>
            <person name="Lewis B."/>
            <person name="Mehta T."/>
            <person name="Park D."/>
            <person name="Pearson M."/>
            <person name="Roberts A."/>
            <person name="Saif S."/>
            <person name="Shea T."/>
            <person name="Shenoy N."/>
            <person name="Sisk P."/>
            <person name="Stolte C."/>
            <person name="Sykes S."/>
            <person name="Walk T."/>
            <person name="White J."/>
            <person name="Yandava C."/>
            <person name="Klein B."/>
            <person name="McEwen J.G."/>
            <person name="Puccia R."/>
            <person name="Goldman G.H."/>
            <person name="Felipe M.S."/>
            <person name="Nino-Vega G."/>
            <person name="San-Blas G."/>
            <person name="Taylor J."/>
            <person name="Mendoza L."/>
            <person name="Galagan J."/>
            <person name="Nusbaum C."/>
            <person name="Birren B."/>
        </authorList>
    </citation>
    <scope>NUCLEOTIDE SEQUENCE</scope>
    <source>
        <strain evidence="5">G186AR</strain>
    </source>
</reference>
<dbReference type="InterPro" id="IPR016292">
    <property type="entry name" value="Epoxide_hydrolase"/>
</dbReference>
<feature type="active site" description="Nucleophile" evidence="3">
    <location>
        <position position="201"/>
    </location>
</feature>
<dbReference type="VEuPathDB" id="FungiDB:I7I50_12216"/>
<feature type="active site" description="Proton acceptor" evidence="3">
    <location>
        <position position="375"/>
    </location>
</feature>
<evidence type="ECO:0000256" key="3">
    <source>
        <dbReference type="PIRSR" id="PIRSR001112-1"/>
    </source>
</evidence>
<sequence length="404" mass="45148">MTASYSTIPSVASKAPEIFHVAIPEQQLSDFKTLLKLSKIPAPTYESLQEDGRYGISHKWLAETKKYWEEEFDWRKNEEFINSFPNFRATVNLPAGNENEGFKIHFVALFSQRADAIPIALLHGWPGSFLEFLPLLTLMREKYTPQTLPYHLIVPSLPGYAFSSTPPLTRGFDETDIAKVINQLMVDLGFESSGYLAQGGDLGSPVAMKLNELYKACKGFHINFYMTLSSPPEGIPDTALTESEKAGLERGALWKQTGNAYALEHATRPSTIGLLLGASPLSLLGWIGEKFLSWSDVAPSTEEILRSVTLYWFTESMGRGIYPYRSPTLLSTPQTPNNKPFGYSYFPKELCPTPIAWARKLGNMVFHKEHDKGGHFAALEQPQLFMEDLEAFAAVAWKCASDAK</sequence>
<evidence type="ECO:0000259" key="4">
    <source>
        <dbReference type="Pfam" id="PF06441"/>
    </source>
</evidence>
<dbReference type="STRING" id="447093.C0NUA1"/>
<dbReference type="GeneID" id="69039948"/>
<dbReference type="InterPro" id="IPR029058">
    <property type="entry name" value="AB_hydrolase_fold"/>
</dbReference>
<dbReference type="GO" id="GO:0004301">
    <property type="term" value="F:epoxide hydrolase activity"/>
    <property type="evidence" value="ECO:0007669"/>
    <property type="project" value="TreeGrafter"/>
</dbReference>
<dbReference type="Proteomes" id="UP000001631">
    <property type="component" value="Unassembled WGS sequence"/>
</dbReference>
<keyword evidence="6" id="KW-1185">Reference proteome</keyword>
<dbReference type="SUPFAM" id="SSF53474">
    <property type="entry name" value="alpha/beta-Hydrolases"/>
    <property type="match status" value="1"/>
</dbReference>
<evidence type="ECO:0000313" key="5">
    <source>
        <dbReference type="EMBL" id="EEH04981.1"/>
    </source>
</evidence>
<evidence type="ECO:0000256" key="2">
    <source>
        <dbReference type="ARBA" id="ARBA00022801"/>
    </source>
</evidence>
<dbReference type="GO" id="GO:0097176">
    <property type="term" value="P:epoxide metabolic process"/>
    <property type="evidence" value="ECO:0007669"/>
    <property type="project" value="TreeGrafter"/>
</dbReference>
<dbReference type="RefSeq" id="XP_045285462.1">
    <property type="nucleotide sequence ID" value="XM_045433981.1"/>
</dbReference>
<dbReference type="HOGENOM" id="CLU_019414_0_0_1"/>
<dbReference type="InParanoid" id="C0NUA1"/>
<dbReference type="PIRSF" id="PIRSF001112">
    <property type="entry name" value="Epoxide_hydrolase"/>
    <property type="match status" value="1"/>
</dbReference>
<protein>
    <submittedName>
        <fullName evidence="5">Epoxide hydrolase</fullName>
    </submittedName>
</protein>
<comment type="similarity">
    <text evidence="1">Belongs to the peptidase S33 family.</text>
</comment>
<dbReference type="PRINTS" id="PR00412">
    <property type="entry name" value="EPOXHYDRLASE"/>
</dbReference>
<feature type="active site" description="Proton donor" evidence="3">
    <location>
        <position position="324"/>
    </location>
</feature>
<keyword evidence="2 5" id="KW-0378">Hydrolase</keyword>
<dbReference type="InterPro" id="IPR010497">
    <property type="entry name" value="Epoxide_hydro_N"/>
</dbReference>
<organism evidence="5 6">
    <name type="scientific">Ajellomyces capsulatus (strain G186AR / H82 / ATCC MYA-2454 / RMSCC 2432)</name>
    <name type="common">Darling's disease fungus</name>
    <name type="synonym">Histoplasma capsulatum</name>
    <dbReference type="NCBI Taxonomy" id="447093"/>
    <lineage>
        <taxon>Eukaryota</taxon>
        <taxon>Fungi</taxon>
        <taxon>Dikarya</taxon>
        <taxon>Ascomycota</taxon>
        <taxon>Pezizomycotina</taxon>
        <taxon>Eurotiomycetes</taxon>
        <taxon>Eurotiomycetidae</taxon>
        <taxon>Onygenales</taxon>
        <taxon>Ajellomycetaceae</taxon>
        <taxon>Histoplasma</taxon>
    </lineage>
</organism>
<dbReference type="PANTHER" id="PTHR21661:SF39">
    <property type="entry name" value="HYDROLASE, PUTATIVE (AFU_ORTHOLOGUE AFUA_3G08960)-RELATED"/>
    <property type="match status" value="1"/>
</dbReference>
<feature type="domain" description="Epoxide hydrolase N-terminal" evidence="4">
    <location>
        <begin position="18"/>
        <end position="132"/>
    </location>
</feature>
<evidence type="ECO:0000313" key="6">
    <source>
        <dbReference type="Proteomes" id="UP000001631"/>
    </source>
</evidence>
<dbReference type="PANTHER" id="PTHR21661">
    <property type="entry name" value="EPOXIDE HYDROLASE 1-RELATED"/>
    <property type="match status" value="1"/>
</dbReference>
<proteinExistence type="inferred from homology"/>
<accession>C0NUA1</accession>
<dbReference type="InterPro" id="IPR000639">
    <property type="entry name" value="Epox_hydrolase-like"/>
</dbReference>
<dbReference type="AlphaFoldDB" id="C0NUA1"/>
<name>C0NUA1_AJECG</name>